<dbReference type="Gramene" id="Tc09v2_t012590.1">
    <property type="protein sequence ID" value="Tc09v2_p012590.1"/>
    <property type="gene ID" value="Tc09v2_g012590"/>
</dbReference>
<dbReference type="AlphaFoldDB" id="A0AB32WXQ4"/>
<dbReference type="RefSeq" id="XP_017982289.1">
    <property type="nucleotide sequence ID" value="XM_018126800.1"/>
</dbReference>
<protein>
    <submittedName>
        <fullName evidence="2">Uncharacterized protein LOC108663221</fullName>
    </submittedName>
</protein>
<dbReference type="Proteomes" id="UP000694886">
    <property type="component" value="Chromosome 9"/>
</dbReference>
<reference evidence="2" key="2">
    <citation type="submission" date="2025-08" db="UniProtKB">
        <authorList>
            <consortium name="RefSeq"/>
        </authorList>
    </citation>
    <scope>IDENTIFICATION</scope>
</reference>
<proteinExistence type="predicted"/>
<name>A0AB32WXQ4_THECC</name>
<gene>
    <name evidence="2" type="primary">LOC108663221</name>
</gene>
<sequence length="133" mass="15511">MSRPSFDEFVRENWNFEDGNLTLTLKKLADALEIWKYKFFGDLVKKKRRLLARLQRVQRYLDKGPNGYLQNLEVALVEEYNLVLSQKEVMSQQRAKIDLLKYSDTNSKFYHAIIKGKSSRTSFARVGNISDAG</sequence>
<accession>A0AB32WXQ4</accession>
<dbReference type="GeneID" id="108663221"/>
<evidence type="ECO:0000313" key="2">
    <source>
        <dbReference type="RefSeq" id="XP_017982289.1"/>
    </source>
</evidence>
<reference evidence="1" key="1">
    <citation type="journal article" date="1997" name="Nucleic Acids Res.">
        <title>tRNAscan-SE: a program for improved detection of transfer RNA genes in genomic sequence.</title>
        <authorList>
            <person name="Lowe T.M."/>
            <person name="Eddy S.R."/>
        </authorList>
    </citation>
    <scope>NUCLEOTIDE SEQUENCE [LARGE SCALE GENOMIC DNA]</scope>
    <source>
        <strain evidence="1">r\B97-61/B2</strain>
    </source>
</reference>
<organism evidence="1 2">
    <name type="scientific">Theobroma cacao</name>
    <name type="common">Cacao</name>
    <name type="synonym">Cocoa</name>
    <dbReference type="NCBI Taxonomy" id="3641"/>
    <lineage>
        <taxon>Eukaryota</taxon>
        <taxon>Viridiplantae</taxon>
        <taxon>Streptophyta</taxon>
        <taxon>Embryophyta</taxon>
        <taxon>Tracheophyta</taxon>
        <taxon>Spermatophyta</taxon>
        <taxon>Magnoliopsida</taxon>
        <taxon>eudicotyledons</taxon>
        <taxon>Gunneridae</taxon>
        <taxon>Pentapetalae</taxon>
        <taxon>rosids</taxon>
        <taxon>malvids</taxon>
        <taxon>Malvales</taxon>
        <taxon>Malvaceae</taxon>
        <taxon>Byttnerioideae</taxon>
        <taxon>Theobroma</taxon>
    </lineage>
</organism>
<evidence type="ECO:0000313" key="1">
    <source>
        <dbReference type="Proteomes" id="UP000694886"/>
    </source>
</evidence>
<dbReference type="KEGG" id="tcc:108663221"/>